<dbReference type="InterPro" id="IPR034660">
    <property type="entry name" value="DinB/YfiT-like"/>
</dbReference>
<keyword evidence="2" id="KW-1185">Reference proteome</keyword>
<evidence type="ECO:0000313" key="1">
    <source>
        <dbReference type="EMBL" id="GIH09326.1"/>
    </source>
</evidence>
<sequence>MLRHPAYGVAPRYRLAARDSRDVDVSKVLIEAFDRLPDLVRSAVHGLTLEQLRWAPTADANPIGWLVWHLSRIQDHHIAELLEQEQVWVGGDWAGRFGLDPDPTNTGYGHNPKQVAAVRPESAQVLIDYYEAVSLGTQKMLRGLKATDLDRVVDERWDPPVTLGVRLVSVLEDDVQHVGQAAYVRGLLPRS</sequence>
<accession>A0A8J3VKR5</accession>
<reference evidence="1" key="1">
    <citation type="submission" date="2021-01" db="EMBL/GenBank/DDBJ databases">
        <title>Whole genome shotgun sequence of Rhizocola hellebori NBRC 109834.</title>
        <authorList>
            <person name="Komaki H."/>
            <person name="Tamura T."/>
        </authorList>
    </citation>
    <scope>NUCLEOTIDE SEQUENCE</scope>
    <source>
        <strain evidence="1">NBRC 109834</strain>
    </source>
</reference>
<gene>
    <name evidence="1" type="ORF">Rhe02_73930</name>
</gene>
<dbReference type="EMBL" id="BONY01000065">
    <property type="protein sequence ID" value="GIH09326.1"/>
    <property type="molecule type" value="Genomic_DNA"/>
</dbReference>
<name>A0A8J3VKR5_9ACTN</name>
<dbReference type="Gene3D" id="1.20.120.450">
    <property type="entry name" value="dinb family like domain"/>
    <property type="match status" value="1"/>
</dbReference>
<dbReference type="AlphaFoldDB" id="A0A8J3VKR5"/>
<protein>
    <recommendedName>
        <fullName evidence="3">DUF664 domain-containing protein</fullName>
    </recommendedName>
</protein>
<comment type="caution">
    <text evidence="1">The sequence shown here is derived from an EMBL/GenBank/DDBJ whole genome shotgun (WGS) entry which is preliminary data.</text>
</comment>
<dbReference type="Proteomes" id="UP000612899">
    <property type="component" value="Unassembled WGS sequence"/>
</dbReference>
<evidence type="ECO:0008006" key="3">
    <source>
        <dbReference type="Google" id="ProtNLM"/>
    </source>
</evidence>
<dbReference type="InterPro" id="IPR007061">
    <property type="entry name" value="MST-like"/>
</dbReference>
<proteinExistence type="predicted"/>
<dbReference type="NCBIfam" id="NF047843">
    <property type="entry name" value="MST_Rv0443"/>
    <property type="match status" value="1"/>
</dbReference>
<evidence type="ECO:0000313" key="2">
    <source>
        <dbReference type="Proteomes" id="UP000612899"/>
    </source>
</evidence>
<dbReference type="Pfam" id="PF04978">
    <property type="entry name" value="MST"/>
    <property type="match status" value="1"/>
</dbReference>
<organism evidence="1 2">
    <name type="scientific">Rhizocola hellebori</name>
    <dbReference type="NCBI Taxonomy" id="1392758"/>
    <lineage>
        <taxon>Bacteria</taxon>
        <taxon>Bacillati</taxon>
        <taxon>Actinomycetota</taxon>
        <taxon>Actinomycetes</taxon>
        <taxon>Micromonosporales</taxon>
        <taxon>Micromonosporaceae</taxon>
        <taxon>Rhizocola</taxon>
    </lineage>
</organism>
<dbReference type="SUPFAM" id="SSF109854">
    <property type="entry name" value="DinB/YfiT-like putative metalloenzymes"/>
    <property type="match status" value="1"/>
</dbReference>